<organism evidence="2 3">
    <name type="scientific">Rangifer tarandus platyrhynchus</name>
    <name type="common">Svalbard reindeer</name>
    <dbReference type="NCBI Taxonomy" id="3082113"/>
    <lineage>
        <taxon>Eukaryota</taxon>
        <taxon>Metazoa</taxon>
        <taxon>Chordata</taxon>
        <taxon>Craniata</taxon>
        <taxon>Vertebrata</taxon>
        <taxon>Euteleostomi</taxon>
        <taxon>Mammalia</taxon>
        <taxon>Eutheria</taxon>
        <taxon>Laurasiatheria</taxon>
        <taxon>Artiodactyla</taxon>
        <taxon>Ruminantia</taxon>
        <taxon>Pecora</taxon>
        <taxon>Cervidae</taxon>
        <taxon>Odocoileinae</taxon>
        <taxon>Rangifer</taxon>
    </lineage>
</organism>
<name>A0ABN8ZWK1_RANTA</name>
<gene>
    <name evidence="2" type="ORF">MRATA1EN1_LOCUS27290</name>
</gene>
<dbReference type="Proteomes" id="UP001176941">
    <property type="component" value="Chromosome 7"/>
</dbReference>
<accession>A0ABN8ZWK1</accession>
<protein>
    <submittedName>
        <fullName evidence="2">Uncharacterized protein</fullName>
    </submittedName>
</protein>
<feature type="region of interest" description="Disordered" evidence="1">
    <location>
        <begin position="1"/>
        <end position="22"/>
    </location>
</feature>
<dbReference type="EMBL" id="OX459943">
    <property type="protein sequence ID" value="CAI9178328.1"/>
    <property type="molecule type" value="Genomic_DNA"/>
</dbReference>
<evidence type="ECO:0000313" key="2">
    <source>
        <dbReference type="EMBL" id="CAI9178328.1"/>
    </source>
</evidence>
<sequence length="264" mass="27642">MVGRGGASPAEPGLGEGRQPICQDPGLHAQRTRLQRLLVPVVSVFLCEETAARPCARNVGAGRASGIRSVMQAGPLGSAVWAQGFLPLFPVGLEVVTTSQQLALRDPDIPAVLLHSAHLILVDAAHRGQTQPLSLSAVISCLTLLPQAFPERCVGLRHLGVVGATLAPAEGPCHPDRVCADGHCQLEPGGHGSSRGHIRAGPNLDDLGTCAVHGASRVLRDPRSSEDGLGADVAQVWDIRFQMLLCSLLMAQWSGSKVERACLG</sequence>
<keyword evidence="3" id="KW-1185">Reference proteome</keyword>
<proteinExistence type="predicted"/>
<evidence type="ECO:0000256" key="1">
    <source>
        <dbReference type="SAM" id="MobiDB-lite"/>
    </source>
</evidence>
<reference evidence="2" key="1">
    <citation type="submission" date="2023-04" db="EMBL/GenBank/DDBJ databases">
        <authorList>
            <consortium name="ELIXIR-Norway"/>
        </authorList>
    </citation>
    <scope>NUCLEOTIDE SEQUENCE [LARGE SCALE GENOMIC DNA]</scope>
</reference>
<evidence type="ECO:0000313" key="3">
    <source>
        <dbReference type="Proteomes" id="UP001176941"/>
    </source>
</evidence>